<reference evidence="2" key="2">
    <citation type="submission" date="2023-05" db="EMBL/GenBank/DDBJ databases">
        <authorList>
            <person name="Schelkunov M.I."/>
        </authorList>
    </citation>
    <scope>NUCLEOTIDE SEQUENCE</scope>
    <source>
        <strain evidence="2">Hsosn_3</strain>
        <tissue evidence="2">Leaf</tissue>
    </source>
</reference>
<protein>
    <recommendedName>
        <fullName evidence="1">SIS domain-containing protein</fullName>
    </recommendedName>
</protein>
<accession>A0AAD8JGK0</accession>
<dbReference type="Gene3D" id="3.40.50.10490">
    <property type="entry name" value="Glucose-6-phosphate isomerase like protein, domain 1"/>
    <property type="match status" value="1"/>
</dbReference>
<sequence length="128" mass="13765">MGCLSSCSGFVAQKISQTLVSLGIRAGFLSLIDALHGDIGILNVDDILVLFSKSGNNEELLKLVPCVKAKGVYVISITSLESNALMGVCDFNVFLPLKRELCPFDLAPVTSNTVQMVFGDTVVIWIEK</sequence>
<name>A0AAD8JGK0_9APIA</name>
<dbReference type="InterPro" id="IPR046348">
    <property type="entry name" value="SIS_dom_sf"/>
</dbReference>
<proteinExistence type="predicted"/>
<comment type="caution">
    <text evidence="2">The sequence shown here is derived from an EMBL/GenBank/DDBJ whole genome shotgun (WGS) entry which is preliminary data.</text>
</comment>
<dbReference type="PROSITE" id="PS51464">
    <property type="entry name" value="SIS"/>
    <property type="match status" value="1"/>
</dbReference>
<gene>
    <name evidence="2" type="ORF">POM88_002684</name>
</gene>
<reference evidence="2" key="1">
    <citation type="submission" date="2023-02" db="EMBL/GenBank/DDBJ databases">
        <title>Genome of toxic invasive species Heracleum sosnowskyi carries increased number of genes despite the absence of recent whole-genome duplications.</title>
        <authorList>
            <person name="Schelkunov M."/>
            <person name="Shtratnikova V."/>
            <person name="Makarenko M."/>
            <person name="Klepikova A."/>
            <person name="Omelchenko D."/>
            <person name="Novikova G."/>
            <person name="Obukhova E."/>
            <person name="Bogdanov V."/>
            <person name="Penin A."/>
            <person name="Logacheva M."/>
        </authorList>
    </citation>
    <scope>NUCLEOTIDE SEQUENCE</scope>
    <source>
        <strain evidence="2">Hsosn_3</strain>
        <tissue evidence="2">Leaf</tissue>
    </source>
</reference>
<dbReference type="PANTHER" id="PTHR47476:SF2">
    <property type="entry name" value="ARABINOSE 5-PHOSPHATE ISOMERASE-RELATED"/>
    <property type="match status" value="1"/>
</dbReference>
<dbReference type="SUPFAM" id="SSF53697">
    <property type="entry name" value="SIS domain"/>
    <property type="match status" value="1"/>
</dbReference>
<evidence type="ECO:0000313" key="3">
    <source>
        <dbReference type="Proteomes" id="UP001237642"/>
    </source>
</evidence>
<keyword evidence="3" id="KW-1185">Reference proteome</keyword>
<dbReference type="EMBL" id="JAUIZM010000001">
    <property type="protein sequence ID" value="KAK1403079.1"/>
    <property type="molecule type" value="Genomic_DNA"/>
</dbReference>
<dbReference type="GO" id="GO:0097367">
    <property type="term" value="F:carbohydrate derivative binding"/>
    <property type="evidence" value="ECO:0007669"/>
    <property type="project" value="InterPro"/>
</dbReference>
<organism evidence="2 3">
    <name type="scientific">Heracleum sosnowskyi</name>
    <dbReference type="NCBI Taxonomy" id="360622"/>
    <lineage>
        <taxon>Eukaryota</taxon>
        <taxon>Viridiplantae</taxon>
        <taxon>Streptophyta</taxon>
        <taxon>Embryophyta</taxon>
        <taxon>Tracheophyta</taxon>
        <taxon>Spermatophyta</taxon>
        <taxon>Magnoliopsida</taxon>
        <taxon>eudicotyledons</taxon>
        <taxon>Gunneridae</taxon>
        <taxon>Pentapetalae</taxon>
        <taxon>asterids</taxon>
        <taxon>campanulids</taxon>
        <taxon>Apiales</taxon>
        <taxon>Apiaceae</taxon>
        <taxon>Apioideae</taxon>
        <taxon>apioid superclade</taxon>
        <taxon>Tordylieae</taxon>
        <taxon>Tordyliinae</taxon>
        <taxon>Heracleum</taxon>
    </lineage>
</organism>
<evidence type="ECO:0000259" key="1">
    <source>
        <dbReference type="PROSITE" id="PS51464"/>
    </source>
</evidence>
<evidence type="ECO:0000313" key="2">
    <source>
        <dbReference type="EMBL" id="KAK1403079.1"/>
    </source>
</evidence>
<dbReference type="Pfam" id="PF01380">
    <property type="entry name" value="SIS"/>
    <property type="match status" value="1"/>
</dbReference>
<dbReference type="InterPro" id="IPR001347">
    <property type="entry name" value="SIS_dom"/>
</dbReference>
<dbReference type="AlphaFoldDB" id="A0AAD8JGK0"/>
<feature type="domain" description="SIS" evidence="1">
    <location>
        <begin position="1"/>
        <end position="128"/>
    </location>
</feature>
<dbReference type="GO" id="GO:1901135">
    <property type="term" value="P:carbohydrate derivative metabolic process"/>
    <property type="evidence" value="ECO:0007669"/>
    <property type="project" value="InterPro"/>
</dbReference>
<dbReference type="PANTHER" id="PTHR47476">
    <property type="match status" value="1"/>
</dbReference>
<dbReference type="Proteomes" id="UP001237642">
    <property type="component" value="Unassembled WGS sequence"/>
</dbReference>